<organism evidence="2 3">
    <name type="scientific">Salegentibacter echinorum</name>
    <dbReference type="NCBI Taxonomy" id="1073325"/>
    <lineage>
        <taxon>Bacteria</taxon>
        <taxon>Pseudomonadati</taxon>
        <taxon>Bacteroidota</taxon>
        <taxon>Flavobacteriia</taxon>
        <taxon>Flavobacteriales</taxon>
        <taxon>Flavobacteriaceae</taxon>
        <taxon>Salegentibacter</taxon>
    </lineage>
</organism>
<accession>A0A1M5DQW4</accession>
<gene>
    <name evidence="2" type="ORF">SAMN05444483_10270</name>
</gene>
<keyword evidence="3" id="KW-1185">Reference proteome</keyword>
<dbReference type="OrthoDB" id="1443226at2"/>
<reference evidence="3" key="1">
    <citation type="submission" date="2016-11" db="EMBL/GenBank/DDBJ databases">
        <authorList>
            <person name="Varghese N."/>
            <person name="Submissions S."/>
        </authorList>
    </citation>
    <scope>NUCLEOTIDE SEQUENCE [LARGE SCALE GENOMIC DNA]</scope>
    <source>
        <strain evidence="3">DSM 24579</strain>
    </source>
</reference>
<name>A0A1M5DQW4_SALEC</name>
<keyword evidence="1" id="KW-0732">Signal</keyword>
<proteinExistence type="predicted"/>
<dbReference type="STRING" id="1073325.SAMN05444483_10270"/>
<evidence type="ECO:0000256" key="1">
    <source>
        <dbReference type="SAM" id="SignalP"/>
    </source>
</evidence>
<dbReference type="Proteomes" id="UP000183945">
    <property type="component" value="Unassembled WGS sequence"/>
</dbReference>
<evidence type="ECO:0000313" key="2">
    <source>
        <dbReference type="EMBL" id="SHF69274.1"/>
    </source>
</evidence>
<dbReference type="AlphaFoldDB" id="A0A1M5DQW4"/>
<dbReference type="EMBL" id="FQVT01000002">
    <property type="protein sequence ID" value="SHF69274.1"/>
    <property type="molecule type" value="Genomic_DNA"/>
</dbReference>
<dbReference type="RefSeq" id="WP_072877018.1">
    <property type="nucleotide sequence ID" value="NZ_FQVT01000002.1"/>
</dbReference>
<evidence type="ECO:0000313" key="3">
    <source>
        <dbReference type="Proteomes" id="UP000183945"/>
    </source>
</evidence>
<sequence>MKNRDFYRICLLLGVVLYASGNTAFAFSKVHNQLDSEEQQYLQPDHRNGFGLIVEYDFSENTNAEDPFFGASATLASFFSAEAVLFSSTKQILAFPLQDQRKLILQQIYPFHFFW</sequence>
<feature type="chain" id="PRO_5013336409" evidence="1">
    <location>
        <begin position="27"/>
        <end position="115"/>
    </location>
</feature>
<feature type="signal peptide" evidence="1">
    <location>
        <begin position="1"/>
        <end position="26"/>
    </location>
</feature>
<protein>
    <submittedName>
        <fullName evidence="2">Uncharacterized protein</fullName>
    </submittedName>
</protein>